<proteinExistence type="predicted"/>
<dbReference type="EMBL" id="SJDU01000227">
    <property type="protein sequence ID" value="TKZ33623.1"/>
    <property type="molecule type" value="Genomic_DNA"/>
</dbReference>
<keyword evidence="3" id="KW-1185">Reference proteome</keyword>
<evidence type="ECO:0000313" key="2">
    <source>
        <dbReference type="EMBL" id="TKZ33623.1"/>
    </source>
</evidence>
<keyword evidence="1" id="KW-0472">Membrane</keyword>
<dbReference type="Proteomes" id="UP000310168">
    <property type="component" value="Unassembled WGS sequence"/>
</dbReference>
<dbReference type="RefSeq" id="WP_137998735.1">
    <property type="nucleotide sequence ID" value="NZ_SJDU01000227.1"/>
</dbReference>
<sequence length="85" mass="9981">MDLLVIIFFIVVIMIFILMFGLLFFISGIGKMAGFFSYLIFRNREDCPFCHCRKSMRMIKTESGYKKVCDRCKFSVEVEGEKVNE</sequence>
<organism evidence="2 3">
    <name type="scientific">Brachyspira catarrhinii</name>
    <dbReference type="NCBI Taxonomy" id="2528966"/>
    <lineage>
        <taxon>Bacteria</taxon>
        <taxon>Pseudomonadati</taxon>
        <taxon>Spirochaetota</taxon>
        <taxon>Spirochaetia</taxon>
        <taxon>Brachyspirales</taxon>
        <taxon>Brachyspiraceae</taxon>
        <taxon>Brachyspira</taxon>
    </lineage>
</organism>
<evidence type="ECO:0000313" key="3">
    <source>
        <dbReference type="Proteomes" id="UP000310168"/>
    </source>
</evidence>
<reference evidence="2 3" key="1">
    <citation type="journal article" date="2019" name="Anaerobe">
        <title>Brachyspira catarrhinii sp. nov., an anaerobic intestinal spirochaete isolated from vervet monkeys may have been misidentified as Brachyspira aalborgi in previous studies.</title>
        <authorList>
            <person name="Phillips N.D."/>
            <person name="La T."/>
            <person name="Hampson D.J."/>
        </authorList>
    </citation>
    <scope>NUCLEOTIDE SEQUENCE [LARGE SCALE GENOMIC DNA]</scope>
    <source>
        <strain evidence="2 3">Z12</strain>
    </source>
</reference>
<keyword evidence="1" id="KW-0812">Transmembrane</keyword>
<accession>A0ABY2TPY3</accession>
<feature type="transmembrane region" description="Helical" evidence="1">
    <location>
        <begin position="6"/>
        <end position="26"/>
    </location>
</feature>
<evidence type="ECO:0000256" key="1">
    <source>
        <dbReference type="SAM" id="Phobius"/>
    </source>
</evidence>
<gene>
    <name evidence="2" type="ORF">EZH24_08480</name>
</gene>
<name>A0ABY2TPY3_9SPIR</name>
<comment type="caution">
    <text evidence="2">The sequence shown here is derived from an EMBL/GenBank/DDBJ whole genome shotgun (WGS) entry which is preliminary data.</text>
</comment>
<keyword evidence="1" id="KW-1133">Transmembrane helix</keyword>
<protein>
    <submittedName>
        <fullName evidence="2">Uncharacterized protein</fullName>
    </submittedName>
</protein>